<reference evidence="2 3" key="1">
    <citation type="submission" date="2021-07" db="EMBL/GenBank/DDBJ databases">
        <title>The draft genome sequence of Sphingomicrobium sp. B8.</title>
        <authorList>
            <person name="Mu L."/>
        </authorList>
    </citation>
    <scope>NUCLEOTIDE SEQUENCE [LARGE SCALE GENOMIC DNA]</scope>
    <source>
        <strain evidence="2 3">B8</strain>
    </source>
</reference>
<protein>
    <submittedName>
        <fullName evidence="2">YnbE family lipoprotein</fullName>
    </submittedName>
</protein>
<evidence type="ECO:0000313" key="2">
    <source>
        <dbReference type="EMBL" id="MBW0144703.1"/>
    </source>
</evidence>
<dbReference type="RefSeq" id="WP_218632669.1">
    <property type="nucleotide sequence ID" value="NZ_JAHVAH010000001.1"/>
</dbReference>
<dbReference type="Proteomes" id="UP000698028">
    <property type="component" value="Unassembled WGS sequence"/>
</dbReference>
<feature type="region of interest" description="Disordered" evidence="1">
    <location>
        <begin position="54"/>
        <end position="78"/>
    </location>
</feature>
<dbReference type="Pfam" id="PF13617">
    <property type="entry name" value="Lipoprotein_19"/>
    <property type="match status" value="1"/>
</dbReference>
<comment type="caution">
    <text evidence="2">The sequence shown here is derived from an EMBL/GenBank/DDBJ whole genome shotgun (WGS) entry which is preliminary data.</text>
</comment>
<gene>
    <name evidence="2" type="ORF">KTQ36_05270</name>
</gene>
<evidence type="ECO:0000256" key="1">
    <source>
        <dbReference type="SAM" id="MobiDB-lite"/>
    </source>
</evidence>
<evidence type="ECO:0000313" key="3">
    <source>
        <dbReference type="Proteomes" id="UP000698028"/>
    </source>
</evidence>
<dbReference type="InterPro" id="IPR025985">
    <property type="entry name" value="YnbE"/>
</dbReference>
<organism evidence="2 3">
    <name type="scientific">Sphingomicrobium clamense</name>
    <dbReference type="NCBI Taxonomy" id="2851013"/>
    <lineage>
        <taxon>Bacteria</taxon>
        <taxon>Pseudomonadati</taxon>
        <taxon>Pseudomonadota</taxon>
        <taxon>Alphaproteobacteria</taxon>
        <taxon>Sphingomonadales</taxon>
        <taxon>Sphingomonadaceae</taxon>
        <taxon>Sphingomicrobium</taxon>
    </lineage>
</organism>
<dbReference type="EMBL" id="JAHVAH010000001">
    <property type="protein sequence ID" value="MBW0144703.1"/>
    <property type="molecule type" value="Genomic_DNA"/>
</dbReference>
<sequence>MKTKLLLSGLAAIPLAGCISVDPPDKPIDINLNVRIEQEVLVRLDQEVDALIADNPEAFPDSDPDTTTTVEDLPENSE</sequence>
<accession>A0ABS6V577</accession>
<keyword evidence="2" id="KW-0449">Lipoprotein</keyword>
<name>A0ABS6V577_9SPHN</name>
<keyword evidence="3" id="KW-1185">Reference proteome</keyword>
<proteinExistence type="predicted"/>